<dbReference type="EMBL" id="LYPA01000074">
    <property type="protein sequence ID" value="OBR63281.1"/>
    <property type="molecule type" value="Genomic_DNA"/>
</dbReference>
<dbReference type="RefSeq" id="WP_068686547.1">
    <property type="nucleotide sequence ID" value="NZ_LYPA01000074.1"/>
</dbReference>
<evidence type="ECO:0000256" key="2">
    <source>
        <dbReference type="ARBA" id="ARBA00022741"/>
    </source>
</evidence>
<keyword evidence="3 4" id="KW-0067">ATP-binding</keyword>
<comment type="similarity">
    <text evidence="1 5">Belongs to the 5-formyltetrahydrofolate cyclo-ligase family.</text>
</comment>
<keyword evidence="6" id="KW-0436">Ligase</keyword>
<dbReference type="GO" id="GO:0035999">
    <property type="term" value="P:tetrahydrofolate interconversion"/>
    <property type="evidence" value="ECO:0007669"/>
    <property type="project" value="TreeGrafter"/>
</dbReference>
<dbReference type="PANTHER" id="PTHR23407:SF1">
    <property type="entry name" value="5-FORMYLTETRAHYDROFOLATE CYCLO-LIGASE"/>
    <property type="match status" value="1"/>
</dbReference>
<dbReference type="EC" id="6.3.3.2" evidence="5"/>
<dbReference type="PIRSF" id="PIRSF006806">
    <property type="entry name" value="FTHF_cligase"/>
    <property type="match status" value="1"/>
</dbReference>
<dbReference type="Proteomes" id="UP000092024">
    <property type="component" value="Unassembled WGS sequence"/>
</dbReference>
<comment type="caution">
    <text evidence="6">The sequence shown here is derived from an EMBL/GenBank/DDBJ whole genome shotgun (WGS) entry which is preliminary data.</text>
</comment>
<organism evidence="6 7">
    <name type="scientific">Paenibacillus oryzae</name>
    <dbReference type="NCBI Taxonomy" id="1844972"/>
    <lineage>
        <taxon>Bacteria</taxon>
        <taxon>Bacillati</taxon>
        <taxon>Bacillota</taxon>
        <taxon>Bacilli</taxon>
        <taxon>Bacillales</taxon>
        <taxon>Paenibacillaceae</taxon>
        <taxon>Paenibacillus</taxon>
    </lineage>
</organism>
<dbReference type="Gene3D" id="3.40.50.10420">
    <property type="entry name" value="NagB/RpiA/CoA transferase-like"/>
    <property type="match status" value="1"/>
</dbReference>
<dbReference type="PANTHER" id="PTHR23407">
    <property type="entry name" value="ATPASE INHIBITOR/5-FORMYLTETRAHYDROFOLATE CYCLO-LIGASE"/>
    <property type="match status" value="1"/>
</dbReference>
<comment type="cofactor">
    <cofactor evidence="5">
        <name>Mg(2+)</name>
        <dbReference type="ChEBI" id="CHEBI:18420"/>
    </cofactor>
</comment>
<dbReference type="GO" id="GO:0009396">
    <property type="term" value="P:folic acid-containing compound biosynthetic process"/>
    <property type="evidence" value="ECO:0007669"/>
    <property type="project" value="TreeGrafter"/>
</dbReference>
<sequence length="200" mass="22126">MEKDPLESYKRLLRKELAERRNGLMEEQRNTGAEEASLHAFRLIVDTCSTSVMLYASFRSELSLKPLAELCWKRGIGVIAPRCNPADRSMTLYELEHWGQLAPGAYGIQEPDPDLAKRLNGQVLPGIIFVPGLGFDRAGGRIGYGGGYYDLFAAKLGQSPDKAPLWIGACFDEQVIEAVPMEGHDLTLNGLVTPSGVWRF</sequence>
<dbReference type="OrthoDB" id="9801938at2"/>
<evidence type="ECO:0000256" key="5">
    <source>
        <dbReference type="RuleBase" id="RU361279"/>
    </source>
</evidence>
<dbReference type="Pfam" id="PF01812">
    <property type="entry name" value="5-FTHF_cyc-lig"/>
    <property type="match status" value="1"/>
</dbReference>
<evidence type="ECO:0000313" key="6">
    <source>
        <dbReference type="EMBL" id="OBR63281.1"/>
    </source>
</evidence>
<dbReference type="InterPro" id="IPR024185">
    <property type="entry name" value="FTHF_cligase-like_sf"/>
</dbReference>
<proteinExistence type="inferred from homology"/>
<evidence type="ECO:0000256" key="4">
    <source>
        <dbReference type="PIRSR" id="PIRSR006806-1"/>
    </source>
</evidence>
<dbReference type="InterPro" id="IPR037171">
    <property type="entry name" value="NagB/RpiA_transferase-like"/>
</dbReference>
<keyword evidence="2 4" id="KW-0547">Nucleotide-binding</keyword>
<keyword evidence="7" id="KW-1185">Reference proteome</keyword>
<dbReference type="GO" id="GO:0005524">
    <property type="term" value="F:ATP binding"/>
    <property type="evidence" value="ECO:0007669"/>
    <property type="project" value="UniProtKB-KW"/>
</dbReference>
<reference evidence="6 7" key="1">
    <citation type="submission" date="2016-05" db="EMBL/GenBank/DDBJ databases">
        <title>Paenibacillus oryzae. sp. nov., isolated from the rice root.</title>
        <authorList>
            <person name="Zhang J."/>
            <person name="Zhang X."/>
        </authorList>
    </citation>
    <scope>NUCLEOTIDE SEQUENCE [LARGE SCALE GENOMIC DNA]</scope>
    <source>
        <strain evidence="6 7">1DrF-4</strain>
    </source>
</reference>
<name>A0A1A5YCE4_9BACL</name>
<feature type="binding site" evidence="4">
    <location>
        <begin position="10"/>
        <end position="14"/>
    </location>
    <ligand>
        <name>ATP</name>
        <dbReference type="ChEBI" id="CHEBI:30616"/>
    </ligand>
</feature>
<feature type="binding site" evidence="4">
    <location>
        <begin position="141"/>
        <end position="149"/>
    </location>
    <ligand>
        <name>ATP</name>
        <dbReference type="ChEBI" id="CHEBI:30616"/>
    </ligand>
</feature>
<keyword evidence="5" id="KW-0479">Metal-binding</keyword>
<comment type="catalytic activity">
    <reaction evidence="5">
        <text>(6S)-5-formyl-5,6,7,8-tetrahydrofolate + ATP = (6R)-5,10-methenyltetrahydrofolate + ADP + phosphate</text>
        <dbReference type="Rhea" id="RHEA:10488"/>
        <dbReference type="ChEBI" id="CHEBI:30616"/>
        <dbReference type="ChEBI" id="CHEBI:43474"/>
        <dbReference type="ChEBI" id="CHEBI:57455"/>
        <dbReference type="ChEBI" id="CHEBI:57457"/>
        <dbReference type="ChEBI" id="CHEBI:456216"/>
        <dbReference type="EC" id="6.3.3.2"/>
    </reaction>
</comment>
<keyword evidence="5" id="KW-0460">Magnesium</keyword>
<dbReference type="AlphaFoldDB" id="A0A1A5YCE4"/>
<protein>
    <recommendedName>
        <fullName evidence="5">5-formyltetrahydrofolate cyclo-ligase</fullName>
        <ecNumber evidence="5">6.3.3.2</ecNumber>
    </recommendedName>
</protein>
<dbReference type="InterPro" id="IPR002698">
    <property type="entry name" value="FTHF_cligase"/>
</dbReference>
<dbReference type="NCBIfam" id="TIGR02727">
    <property type="entry name" value="MTHFS_bact"/>
    <property type="match status" value="1"/>
</dbReference>
<evidence type="ECO:0000256" key="3">
    <source>
        <dbReference type="ARBA" id="ARBA00022840"/>
    </source>
</evidence>
<dbReference type="SUPFAM" id="SSF100950">
    <property type="entry name" value="NagB/RpiA/CoA transferase-like"/>
    <property type="match status" value="1"/>
</dbReference>
<feature type="binding site" evidence="4">
    <location>
        <position position="61"/>
    </location>
    <ligand>
        <name>substrate</name>
    </ligand>
</feature>
<gene>
    <name evidence="6" type="ORF">A7K91_25365</name>
</gene>
<evidence type="ECO:0000313" key="7">
    <source>
        <dbReference type="Proteomes" id="UP000092024"/>
    </source>
</evidence>
<dbReference type="GO" id="GO:0046872">
    <property type="term" value="F:metal ion binding"/>
    <property type="evidence" value="ECO:0007669"/>
    <property type="project" value="UniProtKB-KW"/>
</dbReference>
<dbReference type="STRING" id="1844972.A7K91_25365"/>
<accession>A0A1A5YCE4</accession>
<dbReference type="GO" id="GO:0030272">
    <property type="term" value="F:5-formyltetrahydrofolate cyclo-ligase activity"/>
    <property type="evidence" value="ECO:0007669"/>
    <property type="project" value="UniProtKB-EC"/>
</dbReference>
<evidence type="ECO:0000256" key="1">
    <source>
        <dbReference type="ARBA" id="ARBA00010638"/>
    </source>
</evidence>